<comment type="caution">
    <text evidence="1">The sequence shown here is derived from an EMBL/GenBank/DDBJ whole genome shotgun (WGS) entry which is preliminary data.</text>
</comment>
<keyword evidence="2" id="KW-1185">Reference proteome</keyword>
<evidence type="ECO:0000313" key="2">
    <source>
        <dbReference type="Proteomes" id="UP001207468"/>
    </source>
</evidence>
<protein>
    <submittedName>
        <fullName evidence="1">Uncharacterized protein</fullName>
    </submittedName>
</protein>
<evidence type="ECO:0000313" key="1">
    <source>
        <dbReference type="EMBL" id="KAI9508966.1"/>
    </source>
</evidence>
<accession>A0ACC0UCJ1</accession>
<organism evidence="1 2">
    <name type="scientific">Russula earlei</name>
    <dbReference type="NCBI Taxonomy" id="71964"/>
    <lineage>
        <taxon>Eukaryota</taxon>
        <taxon>Fungi</taxon>
        <taxon>Dikarya</taxon>
        <taxon>Basidiomycota</taxon>
        <taxon>Agaricomycotina</taxon>
        <taxon>Agaricomycetes</taxon>
        <taxon>Russulales</taxon>
        <taxon>Russulaceae</taxon>
        <taxon>Russula</taxon>
    </lineage>
</organism>
<proteinExistence type="predicted"/>
<dbReference type="Proteomes" id="UP001207468">
    <property type="component" value="Unassembled WGS sequence"/>
</dbReference>
<reference evidence="1" key="1">
    <citation type="submission" date="2021-03" db="EMBL/GenBank/DDBJ databases">
        <title>Evolutionary priming and transition to the ectomycorrhizal habit in an iconic lineage of mushroom-forming fungi: is preadaptation a requirement?</title>
        <authorList>
            <consortium name="DOE Joint Genome Institute"/>
            <person name="Looney B.P."/>
            <person name="Miyauchi S."/>
            <person name="Morin E."/>
            <person name="Drula E."/>
            <person name="Courty P.E."/>
            <person name="Chicoki N."/>
            <person name="Fauchery L."/>
            <person name="Kohler A."/>
            <person name="Kuo A."/>
            <person name="LaButti K."/>
            <person name="Pangilinan J."/>
            <person name="Lipzen A."/>
            <person name="Riley R."/>
            <person name="Andreopoulos W."/>
            <person name="He G."/>
            <person name="Johnson J."/>
            <person name="Barry K.W."/>
            <person name="Grigoriev I.V."/>
            <person name="Nagy L."/>
            <person name="Hibbett D."/>
            <person name="Henrissat B."/>
            <person name="Matheny P.B."/>
            <person name="Labbe J."/>
            <person name="Martin A.F."/>
        </authorList>
    </citation>
    <scope>NUCLEOTIDE SEQUENCE</scope>
    <source>
        <strain evidence="1">BPL698</strain>
    </source>
</reference>
<gene>
    <name evidence="1" type="ORF">F5148DRAFT_1283443</name>
</gene>
<name>A0ACC0UCJ1_9AGAM</name>
<dbReference type="EMBL" id="JAGFNK010000075">
    <property type="protein sequence ID" value="KAI9508966.1"/>
    <property type="molecule type" value="Genomic_DNA"/>
</dbReference>
<sequence>MGNTLTWVLKNDHGSGPNPSINILPDDVLLEVFDFYRLDIIYAWNHRCWYKLAHTCRRWRNIIFSSSSRLDLRLVCSYGTPVVDMLSHSPPLPIHVNYGGPWSFSTMDEEGAFLALQKHDRVRSIDLYASTTTLEKLFAAMDGPFPALEELSLAVEIPDADEDESEDDEPECPRLPQTFRAPSIPVSLYLPNEYLASCLSLMPRLEYFGLNFDYYDPDEVLVYAPNIERISLPNLKRIFFKGDSCYLECLAARIDAPLLWDFNAQFLKEPSSPLQYLSGLLSAAGELKLPVASITFSGMRVDDPKMAFHCQPLNVQVASTVQICAALTPMFSAVERLHLDFEGGRWLFDSEVDIERSQWHDLLRPFRNVVKLQVDTGLMEDLSLALCPDDDGPSGEEILPELCKLVRPGYGCFRDAFDEFIVARREAGQHIIKRRRPPIPCSESGEDEEEDDEGDDEEDDEDEDDDDDEEVEGVEVEEHGEVGDSDTSVGSDPDSGTNDEFGFSTELDSDSDSD</sequence>